<keyword evidence="3" id="KW-1185">Reference proteome</keyword>
<sequence length="186" mass="20185">MNAGQDSQQVDQEIEQLAEALWRNLQSLNRATANAEGLDQPTTVQSVVGSLIKLADELHQTVQNLGERLIDEFRSGPLSSDRREDVLRAQDALAESGDRLLKMEQSLVRVQENLSALYGINLRVDGRGGTLMANEAKADSVESAPQGKYQTEFPGEIGQLLAQPPPSAGRSPTPNQAPSQQSRPSL</sequence>
<organism evidence="2 3">
    <name type="scientific">Actinomadura adrarensis</name>
    <dbReference type="NCBI Taxonomy" id="1819600"/>
    <lineage>
        <taxon>Bacteria</taxon>
        <taxon>Bacillati</taxon>
        <taxon>Actinomycetota</taxon>
        <taxon>Actinomycetes</taxon>
        <taxon>Streptosporangiales</taxon>
        <taxon>Thermomonosporaceae</taxon>
        <taxon>Actinomadura</taxon>
    </lineage>
</organism>
<feature type="region of interest" description="Disordered" evidence="1">
    <location>
        <begin position="136"/>
        <end position="186"/>
    </location>
</feature>
<dbReference type="Proteomes" id="UP001597083">
    <property type="component" value="Unassembled WGS sequence"/>
</dbReference>
<evidence type="ECO:0000256" key="1">
    <source>
        <dbReference type="SAM" id="MobiDB-lite"/>
    </source>
</evidence>
<reference evidence="3" key="1">
    <citation type="journal article" date="2019" name="Int. J. Syst. Evol. Microbiol.">
        <title>The Global Catalogue of Microorganisms (GCM) 10K type strain sequencing project: providing services to taxonomists for standard genome sequencing and annotation.</title>
        <authorList>
            <consortium name="The Broad Institute Genomics Platform"/>
            <consortium name="The Broad Institute Genome Sequencing Center for Infectious Disease"/>
            <person name="Wu L."/>
            <person name="Ma J."/>
        </authorList>
    </citation>
    <scope>NUCLEOTIDE SEQUENCE [LARGE SCALE GENOMIC DNA]</scope>
    <source>
        <strain evidence="3">JCM 31696</strain>
    </source>
</reference>
<evidence type="ECO:0000313" key="2">
    <source>
        <dbReference type="EMBL" id="MFD0857145.1"/>
    </source>
</evidence>
<accession>A0ABW3CTA5</accession>
<dbReference type="EMBL" id="JBHTIR010004367">
    <property type="protein sequence ID" value="MFD0857145.1"/>
    <property type="molecule type" value="Genomic_DNA"/>
</dbReference>
<proteinExistence type="predicted"/>
<protein>
    <submittedName>
        <fullName evidence="2">Uncharacterized protein</fullName>
    </submittedName>
</protein>
<evidence type="ECO:0000313" key="3">
    <source>
        <dbReference type="Proteomes" id="UP001597083"/>
    </source>
</evidence>
<comment type="caution">
    <text evidence="2">The sequence shown here is derived from an EMBL/GenBank/DDBJ whole genome shotgun (WGS) entry which is preliminary data.</text>
</comment>
<gene>
    <name evidence="2" type="ORF">ACFQ07_33375</name>
</gene>
<feature type="compositionally biased region" description="Polar residues" evidence="1">
    <location>
        <begin position="170"/>
        <end position="186"/>
    </location>
</feature>
<name>A0ABW3CTA5_9ACTN</name>